<evidence type="ECO:0000256" key="1">
    <source>
        <dbReference type="SAM" id="MobiDB-lite"/>
    </source>
</evidence>
<dbReference type="AlphaFoldDB" id="K0TRH6"/>
<comment type="caution">
    <text evidence="2">The sequence shown here is derived from an EMBL/GenBank/DDBJ whole genome shotgun (WGS) entry which is preliminary data.</text>
</comment>
<evidence type="ECO:0000313" key="2">
    <source>
        <dbReference type="EMBL" id="EJK77812.1"/>
    </source>
</evidence>
<evidence type="ECO:0000313" key="3">
    <source>
        <dbReference type="Proteomes" id="UP000266841"/>
    </source>
</evidence>
<keyword evidence="3" id="KW-1185">Reference proteome</keyword>
<dbReference type="Proteomes" id="UP000266841">
    <property type="component" value="Unassembled WGS sequence"/>
</dbReference>
<proteinExistence type="predicted"/>
<name>K0TRH6_THAOC</name>
<accession>K0TRH6</accession>
<sequence>PRRAPGKADTDAALGPGTIGGTTALHRPRREAARPDARTHLCDGPGGAGGGEAAADRRAQDASSRSSPPRAETAVRRPRTRLSPLVTRHLYSAGATCDEVRASGPEAGGRPRRVMYPYMLRSRV</sequence>
<organism evidence="2 3">
    <name type="scientific">Thalassiosira oceanica</name>
    <name type="common">Marine diatom</name>
    <dbReference type="NCBI Taxonomy" id="159749"/>
    <lineage>
        <taxon>Eukaryota</taxon>
        <taxon>Sar</taxon>
        <taxon>Stramenopiles</taxon>
        <taxon>Ochrophyta</taxon>
        <taxon>Bacillariophyta</taxon>
        <taxon>Coscinodiscophyceae</taxon>
        <taxon>Thalassiosirophycidae</taxon>
        <taxon>Thalassiosirales</taxon>
        <taxon>Thalassiosiraceae</taxon>
        <taxon>Thalassiosira</taxon>
    </lineage>
</organism>
<feature type="compositionally biased region" description="Low complexity" evidence="1">
    <location>
        <begin position="61"/>
        <end position="71"/>
    </location>
</feature>
<feature type="compositionally biased region" description="Basic and acidic residues" evidence="1">
    <location>
        <begin position="30"/>
        <end position="41"/>
    </location>
</feature>
<gene>
    <name evidence="2" type="ORF">THAOC_00332</name>
</gene>
<feature type="region of interest" description="Disordered" evidence="1">
    <location>
        <begin position="1"/>
        <end position="84"/>
    </location>
</feature>
<feature type="compositionally biased region" description="Basic and acidic residues" evidence="1">
    <location>
        <begin position="1"/>
        <end position="10"/>
    </location>
</feature>
<dbReference type="EMBL" id="AGNL01000383">
    <property type="protein sequence ID" value="EJK77812.1"/>
    <property type="molecule type" value="Genomic_DNA"/>
</dbReference>
<protein>
    <submittedName>
        <fullName evidence="2">Uncharacterized protein</fullName>
    </submittedName>
</protein>
<feature type="non-terminal residue" evidence="2">
    <location>
        <position position="1"/>
    </location>
</feature>
<reference evidence="2 3" key="1">
    <citation type="journal article" date="2012" name="Genome Biol.">
        <title>Genome and low-iron response of an oceanic diatom adapted to chronic iron limitation.</title>
        <authorList>
            <person name="Lommer M."/>
            <person name="Specht M."/>
            <person name="Roy A.S."/>
            <person name="Kraemer L."/>
            <person name="Andreson R."/>
            <person name="Gutowska M.A."/>
            <person name="Wolf J."/>
            <person name="Bergner S.V."/>
            <person name="Schilhabel M.B."/>
            <person name="Klostermeier U.C."/>
            <person name="Beiko R.G."/>
            <person name="Rosenstiel P."/>
            <person name="Hippler M."/>
            <person name="Laroche J."/>
        </authorList>
    </citation>
    <scope>NUCLEOTIDE SEQUENCE [LARGE SCALE GENOMIC DNA]</scope>
    <source>
        <strain evidence="2 3">CCMP1005</strain>
    </source>
</reference>